<organism evidence="1 2">
    <name type="scientific">Paraburkholderia silviterrae</name>
    <dbReference type="NCBI Taxonomy" id="2528715"/>
    <lineage>
        <taxon>Bacteria</taxon>
        <taxon>Pseudomonadati</taxon>
        <taxon>Pseudomonadota</taxon>
        <taxon>Betaproteobacteria</taxon>
        <taxon>Burkholderiales</taxon>
        <taxon>Burkholderiaceae</taxon>
        <taxon>Paraburkholderia</taxon>
    </lineage>
</organism>
<proteinExistence type="predicted"/>
<dbReference type="OrthoDB" id="9134529at2"/>
<dbReference type="EMBL" id="SMRP01000006">
    <property type="protein sequence ID" value="TDG23259.1"/>
    <property type="molecule type" value="Genomic_DNA"/>
</dbReference>
<evidence type="ECO:0000313" key="2">
    <source>
        <dbReference type="Proteomes" id="UP000295722"/>
    </source>
</evidence>
<gene>
    <name evidence="1" type="ORF">EYW47_15115</name>
</gene>
<comment type="caution">
    <text evidence="1">The sequence shown here is derived from an EMBL/GenBank/DDBJ whole genome shotgun (WGS) entry which is preliminary data.</text>
</comment>
<dbReference type="AlphaFoldDB" id="A0A4R5M9G5"/>
<dbReference type="Proteomes" id="UP000295722">
    <property type="component" value="Unassembled WGS sequence"/>
</dbReference>
<name>A0A4R5M9G5_9BURK</name>
<accession>A0A4R5M9G5</accession>
<keyword evidence="2" id="KW-1185">Reference proteome</keyword>
<evidence type="ECO:0000313" key="1">
    <source>
        <dbReference type="EMBL" id="TDG23259.1"/>
    </source>
</evidence>
<sequence length="62" mass="6805">MNEYLIALARAAGLTIKLDGVIGNQQYMSVTGTLDALRRFGDAYSARLQVERVEAQSTESKI</sequence>
<reference evidence="1 2" key="1">
    <citation type="submission" date="2019-03" db="EMBL/GenBank/DDBJ databases">
        <title>Paraburkholderia sp. 4M-K11, isolated from subtropical forest soil.</title>
        <authorList>
            <person name="Gao Z.-H."/>
            <person name="Qiu L.-H."/>
        </authorList>
    </citation>
    <scope>NUCLEOTIDE SEQUENCE [LARGE SCALE GENOMIC DNA]</scope>
    <source>
        <strain evidence="1 2">4M-K11</strain>
    </source>
</reference>
<protein>
    <submittedName>
        <fullName evidence="1">Uncharacterized protein</fullName>
    </submittedName>
</protein>
<dbReference type="RefSeq" id="WP_133195629.1">
    <property type="nucleotide sequence ID" value="NZ_JBHUCW010000009.1"/>
</dbReference>